<reference evidence="1" key="1">
    <citation type="journal article" date="2014" name="Front. Microbiol.">
        <title>High frequency of phylogenetically diverse reductive dehalogenase-homologous genes in deep subseafloor sedimentary metagenomes.</title>
        <authorList>
            <person name="Kawai M."/>
            <person name="Futagami T."/>
            <person name="Toyoda A."/>
            <person name="Takaki Y."/>
            <person name="Nishi S."/>
            <person name="Hori S."/>
            <person name="Arai W."/>
            <person name="Tsubouchi T."/>
            <person name="Morono Y."/>
            <person name="Uchiyama I."/>
            <person name="Ito T."/>
            <person name="Fujiyama A."/>
            <person name="Inagaki F."/>
            <person name="Takami H."/>
        </authorList>
    </citation>
    <scope>NUCLEOTIDE SEQUENCE</scope>
    <source>
        <strain evidence="1">Expedition CK06-06</strain>
    </source>
</reference>
<comment type="caution">
    <text evidence="1">The sequence shown here is derived from an EMBL/GenBank/DDBJ whole genome shotgun (WGS) entry which is preliminary data.</text>
</comment>
<sequence length="85" mass="10013">MENKKTTELLDLLHKLTDKDGNLLEGWQEVWDELVQRDPFCLILNEDSDCGLSSLQDEIIELKDEIKRLKRHKHDEKTGDVLIRI</sequence>
<organism evidence="1">
    <name type="scientific">marine sediment metagenome</name>
    <dbReference type="NCBI Taxonomy" id="412755"/>
    <lineage>
        <taxon>unclassified sequences</taxon>
        <taxon>metagenomes</taxon>
        <taxon>ecological metagenomes</taxon>
    </lineage>
</organism>
<accession>X1JUW2</accession>
<name>X1JUW2_9ZZZZ</name>
<evidence type="ECO:0000313" key="1">
    <source>
        <dbReference type="EMBL" id="GAH82049.1"/>
    </source>
</evidence>
<proteinExistence type="predicted"/>
<gene>
    <name evidence="1" type="ORF">S03H2_57537</name>
</gene>
<dbReference type="AlphaFoldDB" id="X1JUW2"/>
<protein>
    <submittedName>
        <fullName evidence="1">Uncharacterized protein</fullName>
    </submittedName>
</protein>
<dbReference type="EMBL" id="BARU01036885">
    <property type="protein sequence ID" value="GAH82049.1"/>
    <property type="molecule type" value="Genomic_DNA"/>
</dbReference>